<reference evidence="2 3" key="1">
    <citation type="submission" date="2024-09" db="EMBL/GenBank/DDBJ databases">
        <title>Chromosome-scale assembly of Riccia sorocarpa.</title>
        <authorList>
            <person name="Paukszto L."/>
        </authorList>
    </citation>
    <scope>NUCLEOTIDE SEQUENCE [LARGE SCALE GENOMIC DNA]</scope>
    <source>
        <strain evidence="2">LP-2024</strain>
        <tissue evidence="2">Aerial parts of the thallus</tissue>
    </source>
</reference>
<dbReference type="AlphaFoldDB" id="A0ABD3HJ54"/>
<keyword evidence="1" id="KW-0175">Coiled coil</keyword>
<evidence type="ECO:0000313" key="3">
    <source>
        <dbReference type="Proteomes" id="UP001633002"/>
    </source>
</evidence>
<evidence type="ECO:0000313" key="2">
    <source>
        <dbReference type="EMBL" id="KAL3691438.1"/>
    </source>
</evidence>
<protein>
    <submittedName>
        <fullName evidence="2">Uncharacterized protein</fullName>
    </submittedName>
</protein>
<accession>A0ABD3HJ54</accession>
<feature type="coiled-coil region" evidence="1">
    <location>
        <begin position="129"/>
        <end position="280"/>
    </location>
</feature>
<name>A0ABD3HJ54_9MARC</name>
<sequence length="311" mass="36268">MQDSLSKNDAKCIAQAIVAKQQGLLELFFSLGIFINYTPFRFHRIIDTTRLLPEEIILIINEHRIYMSRADPMAFLISAPLRDIIWCDCNETHVFLHIRVSGVVQMFQFGTMHGNDICWDLQNHIYNRIEEDLLEIKKSEVDLEKLKKEEDYLGQVLEELDMYIADVAHDQILELKERIMKVESKPLPDKVKEDLLESKKTEVNLEKLKKEEDYLAMGQLLEELDINADVAHDQILELKERMIKLKVRSESLRNKVKDRLENLTTLRVNARSKLEELAKAKHGLEILPEEGCSKRRRCKRHSIPGTKAHIS</sequence>
<proteinExistence type="predicted"/>
<keyword evidence="3" id="KW-1185">Reference proteome</keyword>
<evidence type="ECO:0000256" key="1">
    <source>
        <dbReference type="SAM" id="Coils"/>
    </source>
</evidence>
<comment type="caution">
    <text evidence="2">The sequence shown here is derived from an EMBL/GenBank/DDBJ whole genome shotgun (WGS) entry which is preliminary data.</text>
</comment>
<dbReference type="EMBL" id="JBJQOH010000003">
    <property type="protein sequence ID" value="KAL3691438.1"/>
    <property type="molecule type" value="Genomic_DNA"/>
</dbReference>
<dbReference type="Proteomes" id="UP001633002">
    <property type="component" value="Unassembled WGS sequence"/>
</dbReference>
<gene>
    <name evidence="2" type="ORF">R1sor_005089</name>
</gene>
<organism evidence="2 3">
    <name type="scientific">Riccia sorocarpa</name>
    <dbReference type="NCBI Taxonomy" id="122646"/>
    <lineage>
        <taxon>Eukaryota</taxon>
        <taxon>Viridiplantae</taxon>
        <taxon>Streptophyta</taxon>
        <taxon>Embryophyta</taxon>
        <taxon>Marchantiophyta</taxon>
        <taxon>Marchantiopsida</taxon>
        <taxon>Marchantiidae</taxon>
        <taxon>Marchantiales</taxon>
        <taxon>Ricciaceae</taxon>
        <taxon>Riccia</taxon>
    </lineage>
</organism>